<evidence type="ECO:0000256" key="1">
    <source>
        <dbReference type="ARBA" id="ARBA00007754"/>
    </source>
</evidence>
<dbReference type="AlphaFoldDB" id="Q984R8"/>
<feature type="active site" description="Proton donor" evidence="4">
    <location>
        <position position="202"/>
    </location>
</feature>
<dbReference type="GO" id="GO:0006080">
    <property type="term" value="P:substituted mannan metabolic process"/>
    <property type="evidence" value="ECO:0007669"/>
    <property type="project" value="InterPro"/>
</dbReference>
<accession>Q984R8</accession>
<organism evidence="6 7">
    <name type="scientific">Mesorhizobium japonicum (strain LMG 29417 / CECT 9101 / MAFF 303099)</name>
    <name type="common">Mesorhizobium loti (strain MAFF 303099)</name>
    <dbReference type="NCBI Taxonomy" id="266835"/>
    <lineage>
        <taxon>Bacteria</taxon>
        <taxon>Pseudomonadati</taxon>
        <taxon>Pseudomonadota</taxon>
        <taxon>Alphaproteobacteria</taxon>
        <taxon>Hyphomicrobiales</taxon>
        <taxon>Phyllobacteriaceae</taxon>
        <taxon>Mesorhizobium</taxon>
    </lineage>
</organism>
<dbReference type="InterPro" id="IPR022790">
    <property type="entry name" value="GH26_dom"/>
</dbReference>
<dbReference type="PANTHER" id="PTHR40079">
    <property type="entry name" value="MANNAN ENDO-1,4-BETA-MANNOSIDASE E-RELATED"/>
    <property type="match status" value="1"/>
</dbReference>
<proteinExistence type="inferred from homology"/>
<dbReference type="Proteomes" id="UP000000552">
    <property type="component" value="Chromosome"/>
</dbReference>
<dbReference type="Pfam" id="PF02156">
    <property type="entry name" value="Glyco_hydro_26"/>
    <property type="match status" value="1"/>
</dbReference>
<dbReference type="CAZy" id="GH26">
    <property type="family name" value="Glycoside Hydrolase Family 26"/>
</dbReference>
<dbReference type="PROSITE" id="PS51764">
    <property type="entry name" value="GH26"/>
    <property type="match status" value="1"/>
</dbReference>
<sequence length="364" mass="40422">MIFLAGIRAQHSRQSSLRNPADSADKADRVLDGSVDHLSTRGRGFDFRRISKPWEIIMKHIAVSALAIALALGGSAALSTSAGAGSAAATDPVQTSSAASAFGSYDPYGDFSADKTASIEELFLPWEDVDLATLPLADAYALQRNRSLLITIEPWTWSKDWRITPNELRDGILSGKYDANMQAICDLVGAMKSPVTIRWAQEMEDKNGRFTWANWAPKDWIAAYKREVDLCRKAAPAAKYMWSPKGEEGLEKYYPGDDYVDVIGLSVFGLQKKDNDEAGRDRTFAESLKPGYDRVAGFNKPVVVAELGYVGKQDYVSQWEADSRKSYSEFPALTSVVYFNQKEVWPWLGVYGLPDWRVTQHVLP</sequence>
<keyword evidence="2 4" id="KW-0378">Hydrolase</keyword>
<dbReference type="KEGG" id="mlo:mll7872"/>
<feature type="domain" description="GH26" evidence="5">
    <location>
        <begin position="63"/>
        <end position="361"/>
    </location>
</feature>
<dbReference type="eggNOG" id="COG4124">
    <property type="taxonomic scope" value="Bacteria"/>
</dbReference>
<comment type="similarity">
    <text evidence="1 4">Belongs to the glycosyl hydrolase 26 family.</text>
</comment>
<reference evidence="6 7" key="1">
    <citation type="journal article" date="2000" name="DNA Res.">
        <title>Complete genome structure of the nitrogen-fixing symbiotic bacterium Mesorhizobium loti.</title>
        <authorList>
            <person name="Kaneko T."/>
            <person name="Nakamura Y."/>
            <person name="Sato S."/>
            <person name="Asamizu E."/>
            <person name="Kato T."/>
            <person name="Sasamoto S."/>
            <person name="Watanabe A."/>
            <person name="Idesawa K."/>
            <person name="Ishikawa A."/>
            <person name="Kawashima K."/>
            <person name="Kimura T."/>
            <person name="Kishida Y."/>
            <person name="Kiyokawa C."/>
            <person name="Kohara M."/>
            <person name="Matsumoto M."/>
            <person name="Matsuno A."/>
            <person name="Mochizuki Y."/>
            <person name="Nakayama S."/>
            <person name="Nakazaki N."/>
            <person name="Shimpo S."/>
            <person name="Sugimoto M."/>
            <person name="Takeuchi C."/>
            <person name="Yamada M."/>
            <person name="Tabata S."/>
        </authorList>
    </citation>
    <scope>NUCLEOTIDE SEQUENCE [LARGE SCALE GENOMIC DNA]</scope>
    <source>
        <strain evidence="7">LMG 29417 / CECT 9101 / MAFF 303099</strain>
    </source>
</reference>
<dbReference type="Gene3D" id="3.20.20.80">
    <property type="entry name" value="Glycosidases"/>
    <property type="match status" value="1"/>
</dbReference>
<name>Q984R8_RHILO</name>
<gene>
    <name evidence="6" type="ordered locus">mll7872</name>
</gene>
<feature type="active site" description="Nucleophile" evidence="4">
    <location>
        <position position="306"/>
    </location>
</feature>
<dbReference type="InterPro" id="IPR017853">
    <property type="entry name" value="GH"/>
</dbReference>
<dbReference type="EMBL" id="BA000012">
    <property type="protein sequence ID" value="BAB54245.1"/>
    <property type="molecule type" value="Genomic_DNA"/>
</dbReference>
<evidence type="ECO:0000259" key="5">
    <source>
        <dbReference type="PROSITE" id="PS51764"/>
    </source>
</evidence>
<evidence type="ECO:0000256" key="3">
    <source>
        <dbReference type="ARBA" id="ARBA00023295"/>
    </source>
</evidence>
<evidence type="ECO:0000313" key="6">
    <source>
        <dbReference type="EMBL" id="BAB54245.1"/>
    </source>
</evidence>
<protein>
    <submittedName>
        <fullName evidence="6">Mll7872 protein</fullName>
    </submittedName>
</protein>
<evidence type="ECO:0000256" key="2">
    <source>
        <dbReference type="ARBA" id="ARBA00022801"/>
    </source>
</evidence>
<dbReference type="InterPro" id="IPR000805">
    <property type="entry name" value="Glyco_hydro_26"/>
</dbReference>
<keyword evidence="3 4" id="KW-0326">Glycosidase</keyword>
<evidence type="ECO:0000313" key="7">
    <source>
        <dbReference type="Proteomes" id="UP000000552"/>
    </source>
</evidence>
<evidence type="ECO:0000256" key="4">
    <source>
        <dbReference type="PROSITE-ProRule" id="PRU01100"/>
    </source>
</evidence>
<dbReference type="HOGENOM" id="CLU_064938_0_0_5"/>
<dbReference type="PANTHER" id="PTHR40079:SF4">
    <property type="entry name" value="GH26 DOMAIN-CONTAINING PROTEIN-RELATED"/>
    <property type="match status" value="1"/>
</dbReference>
<dbReference type="SUPFAM" id="SSF51445">
    <property type="entry name" value="(Trans)glycosidases"/>
    <property type="match status" value="1"/>
</dbReference>
<dbReference type="GO" id="GO:0016985">
    <property type="term" value="F:mannan endo-1,4-beta-mannosidase activity"/>
    <property type="evidence" value="ECO:0007669"/>
    <property type="project" value="InterPro"/>
</dbReference>